<evidence type="ECO:0000256" key="1">
    <source>
        <dbReference type="ARBA" id="ARBA00007734"/>
    </source>
</evidence>
<dbReference type="PROSITE" id="PS00922">
    <property type="entry name" value="TRANSGLYCOSYLASE"/>
    <property type="match status" value="1"/>
</dbReference>
<sequence>MQFYSLSRRQRLVVAVSVVGLALGGCSAPSASQDLGAARTNPPALDAPVANAPIPSTSPPVPEAPALPVAERLKQWLNLVNAPKASAQDYADFLAERPVWPRRQQFATLMEQALATETDPAVLQHLCSTQQLRTAAALVQCQTQLADQPGLSARFLAQAAQAWTNGNDSASAAALLTTHFASVLTPAKSWARFDREESGGLVDAARRTVPYLAADKQALAQARLALRTSDANAEGLVAALPAASRGDPFLVLDYVRWLRKQQRYDEAVAAWKTEAAAAERATHAAAFWHERDTLARELLQESRPADALAIANDTLATGANRLDAQFLSGWIALRQLHDASAAEEFFRPLVSSASLLTRSRGFYWLGRARAQTEDEASARANWQQAALLPTTFYGQLAAAALEGQDKALFNPSYVARETVRRLKDIERSEPAALQDERISGSDLAQAAQILADSGDRLHAREFLNMLEQQTTDTRGRRALSALADKLGVQDIAVTIARHAGRDGELLLRTGWPQPYEPPAKGLPAGFVLGLTRQESSFDPDAVSPSNAIGLMQLKPSTAADMIQVSGLPPTAATASGLHDPTYNMELGTAYLLHMQDRFGPVLPYLAAAYNCGPTRLGRWMATAGDPVHADGDDAQMIDWIENIPFAETRNYVQRVWENMIIYVALGEKT</sequence>
<dbReference type="SUPFAM" id="SSF48435">
    <property type="entry name" value="Bacterial muramidases"/>
    <property type="match status" value="1"/>
</dbReference>
<comment type="caution">
    <text evidence="7">The sequence shown here is derived from an EMBL/GenBank/DDBJ whole genome shotgun (WGS) entry which is preliminary data.</text>
</comment>
<name>A0A939HIS3_9PROT</name>
<dbReference type="GO" id="GO:0000270">
    <property type="term" value="P:peptidoglycan metabolic process"/>
    <property type="evidence" value="ECO:0007669"/>
    <property type="project" value="InterPro"/>
</dbReference>
<organism evidence="7 8">
    <name type="scientific">Acetobacter garciniae</name>
    <dbReference type="NCBI Taxonomy" id="2817435"/>
    <lineage>
        <taxon>Bacteria</taxon>
        <taxon>Pseudomonadati</taxon>
        <taxon>Pseudomonadota</taxon>
        <taxon>Alphaproteobacteria</taxon>
        <taxon>Acetobacterales</taxon>
        <taxon>Acetobacteraceae</taxon>
        <taxon>Acetobacter</taxon>
    </lineage>
</organism>
<dbReference type="SUPFAM" id="SSF53955">
    <property type="entry name" value="Lysozyme-like"/>
    <property type="match status" value="1"/>
</dbReference>
<keyword evidence="3 5" id="KW-0732">Signal</keyword>
<accession>A0A939HIS3</accession>
<dbReference type="Pfam" id="PF01464">
    <property type="entry name" value="SLT"/>
    <property type="match status" value="1"/>
</dbReference>
<dbReference type="Proteomes" id="UP000664073">
    <property type="component" value="Unassembled WGS sequence"/>
</dbReference>
<protein>
    <submittedName>
        <fullName evidence="7">Lytic transglycosylase domain-containing protein</fullName>
    </submittedName>
</protein>
<evidence type="ECO:0000256" key="5">
    <source>
        <dbReference type="SAM" id="SignalP"/>
    </source>
</evidence>
<dbReference type="InterPro" id="IPR008939">
    <property type="entry name" value="Lytic_TGlycosylase_superhlx_U"/>
</dbReference>
<dbReference type="GO" id="GO:0042597">
    <property type="term" value="C:periplasmic space"/>
    <property type="evidence" value="ECO:0007669"/>
    <property type="project" value="InterPro"/>
</dbReference>
<dbReference type="RefSeq" id="WP_207844840.1">
    <property type="nucleotide sequence ID" value="NZ_JAFVMH010000001.1"/>
</dbReference>
<dbReference type="CDD" id="cd13401">
    <property type="entry name" value="Slt70-like"/>
    <property type="match status" value="1"/>
</dbReference>
<proteinExistence type="inferred from homology"/>
<feature type="signal peptide" evidence="5">
    <location>
        <begin position="1"/>
        <end position="31"/>
    </location>
</feature>
<evidence type="ECO:0000313" key="8">
    <source>
        <dbReference type="Proteomes" id="UP000664073"/>
    </source>
</evidence>
<dbReference type="EMBL" id="JAFVMH010000001">
    <property type="protein sequence ID" value="MBO1324197.1"/>
    <property type="molecule type" value="Genomic_DNA"/>
</dbReference>
<evidence type="ECO:0000256" key="2">
    <source>
        <dbReference type="ARBA" id="ARBA00009387"/>
    </source>
</evidence>
<evidence type="ECO:0000313" key="7">
    <source>
        <dbReference type="EMBL" id="MBO1324197.1"/>
    </source>
</evidence>
<evidence type="ECO:0000256" key="4">
    <source>
        <dbReference type="SAM" id="MobiDB-lite"/>
    </source>
</evidence>
<comment type="similarity">
    <text evidence="1">Belongs to the transglycosylase Slt family.</text>
</comment>
<dbReference type="PANTHER" id="PTHR37423">
    <property type="entry name" value="SOLUBLE LYTIC MUREIN TRANSGLYCOSYLASE-RELATED"/>
    <property type="match status" value="1"/>
</dbReference>
<comment type="similarity">
    <text evidence="2">Belongs to the virb1 family.</text>
</comment>
<feature type="region of interest" description="Disordered" evidence="4">
    <location>
        <begin position="34"/>
        <end position="62"/>
    </location>
</feature>
<evidence type="ECO:0000256" key="3">
    <source>
        <dbReference type="ARBA" id="ARBA00022729"/>
    </source>
</evidence>
<dbReference type="InterPro" id="IPR008258">
    <property type="entry name" value="Transglycosylase_SLT_dom_1"/>
</dbReference>
<gene>
    <name evidence="7" type="ORF">J2D77_03360</name>
</gene>
<dbReference type="InterPro" id="IPR023346">
    <property type="entry name" value="Lysozyme-like_dom_sf"/>
</dbReference>
<dbReference type="InterPro" id="IPR000189">
    <property type="entry name" value="Transglyc_AS"/>
</dbReference>
<dbReference type="GO" id="GO:0016020">
    <property type="term" value="C:membrane"/>
    <property type="evidence" value="ECO:0007669"/>
    <property type="project" value="InterPro"/>
</dbReference>
<reference evidence="7" key="1">
    <citation type="submission" date="2021-03" db="EMBL/GenBank/DDBJ databases">
        <title>The complete genome sequence of Acetobacter sp. TBRC 12339.</title>
        <authorList>
            <person name="Charoenyingcharoen P."/>
            <person name="Yukphan P."/>
        </authorList>
    </citation>
    <scope>NUCLEOTIDE SEQUENCE</scope>
    <source>
        <strain evidence="7">TBRC 12339</strain>
    </source>
</reference>
<keyword evidence="8" id="KW-1185">Reference proteome</keyword>
<evidence type="ECO:0000259" key="6">
    <source>
        <dbReference type="Pfam" id="PF01464"/>
    </source>
</evidence>
<dbReference type="PANTHER" id="PTHR37423:SF2">
    <property type="entry name" value="MEMBRANE-BOUND LYTIC MUREIN TRANSGLYCOSYLASE C"/>
    <property type="match status" value="1"/>
</dbReference>
<dbReference type="AlphaFoldDB" id="A0A939HIS3"/>
<dbReference type="Gene3D" id="1.10.530.10">
    <property type="match status" value="1"/>
</dbReference>
<dbReference type="GO" id="GO:0008933">
    <property type="term" value="F:peptidoglycan lytic transglycosylase activity"/>
    <property type="evidence" value="ECO:0007669"/>
    <property type="project" value="InterPro"/>
</dbReference>
<dbReference type="Gene3D" id="1.25.20.10">
    <property type="entry name" value="Bacterial muramidases"/>
    <property type="match status" value="1"/>
</dbReference>
<feature type="domain" description="Transglycosylase SLT" evidence="6">
    <location>
        <begin position="520"/>
        <end position="625"/>
    </location>
</feature>
<feature type="chain" id="PRO_5037829615" evidence="5">
    <location>
        <begin position="32"/>
        <end position="669"/>
    </location>
</feature>
<dbReference type="GO" id="GO:0004553">
    <property type="term" value="F:hydrolase activity, hydrolyzing O-glycosyl compounds"/>
    <property type="evidence" value="ECO:0007669"/>
    <property type="project" value="InterPro"/>
</dbReference>